<proteinExistence type="predicted"/>
<dbReference type="Pfam" id="PF01966">
    <property type="entry name" value="HD"/>
    <property type="match status" value="1"/>
</dbReference>
<dbReference type="AlphaFoldDB" id="A0A975AUT7"/>
<keyword evidence="5" id="KW-0408">Iron</keyword>
<feature type="domain" description="HD" evidence="7">
    <location>
        <begin position="20"/>
        <end position="135"/>
    </location>
</feature>
<evidence type="ECO:0000256" key="2">
    <source>
        <dbReference type="ARBA" id="ARBA00022723"/>
    </source>
</evidence>
<dbReference type="NCBIfam" id="TIGR00488">
    <property type="entry name" value="bis(5'-nucleosyl)-tetraphosphatase (symmetrical) YqeK"/>
    <property type="match status" value="1"/>
</dbReference>
<dbReference type="GO" id="GO:0008803">
    <property type="term" value="F:bis(5'-nucleosyl)-tetraphosphatase (symmetrical) activity"/>
    <property type="evidence" value="ECO:0007669"/>
    <property type="project" value="UniProtKB-EC"/>
</dbReference>
<sequence>MDQALIKYANKLKNLINTNRYKHSLGVMETALKLAKKYGADEKKAAIAGLLHDCAKSLTDEELLKLAVRFNIPLNDVLRHSASLLHGPVGACLLKEYFGIDDENIKKAVALHTTGDINMSLLDKIIFLADYIEPGRNFDGVEALRKAAEEDINKAVIMALNNTIISVVKRNMLLYEKTVQARNEMIIKFGDGT</sequence>
<evidence type="ECO:0000313" key="9">
    <source>
        <dbReference type="Proteomes" id="UP000671913"/>
    </source>
</evidence>
<dbReference type="SMART" id="SM00471">
    <property type="entry name" value="HDc"/>
    <property type="match status" value="1"/>
</dbReference>
<keyword evidence="2" id="KW-0479">Metal-binding</keyword>
<dbReference type="EMBL" id="CP060096">
    <property type="protein sequence ID" value="QSZ26841.1"/>
    <property type="molecule type" value="Genomic_DNA"/>
</dbReference>
<keyword evidence="4 8" id="KW-0378">Hydrolase</keyword>
<evidence type="ECO:0000256" key="6">
    <source>
        <dbReference type="ARBA" id="ARBA00049417"/>
    </source>
</evidence>
<dbReference type="InterPro" id="IPR005249">
    <property type="entry name" value="YqeK"/>
</dbReference>
<dbReference type="Gene3D" id="1.10.3210.10">
    <property type="entry name" value="Hypothetical protein af1432"/>
    <property type="match status" value="1"/>
</dbReference>
<dbReference type="PANTHER" id="PTHR35795:SF1">
    <property type="entry name" value="BIS(5'-NUCLEOSYL)-TETRAPHOSPHATASE, SYMMETRICAL"/>
    <property type="match status" value="1"/>
</dbReference>
<dbReference type="EC" id="3.6.1.41" evidence="1"/>
<evidence type="ECO:0000313" key="8">
    <source>
        <dbReference type="EMBL" id="QSZ26841.1"/>
    </source>
</evidence>
<reference evidence="8" key="1">
    <citation type="submission" date="2020-08" db="EMBL/GenBank/DDBJ databases">
        <title>Genomic insights into the carbon and energy metabolism of the first obligate autotrophic acetogenic bacterium Aceticella autotrophica gen. nov., sp. nov.</title>
        <authorList>
            <person name="Toshchakov S.V."/>
            <person name="Elcheninov A.G."/>
            <person name="Kublanov I.V."/>
            <person name="Frolov E.N."/>
            <person name="Lebedinsky A.V."/>
        </authorList>
    </citation>
    <scope>NUCLEOTIDE SEQUENCE</scope>
    <source>
        <strain evidence="8">3443-3Ac</strain>
    </source>
</reference>
<dbReference type="PANTHER" id="PTHR35795">
    <property type="entry name" value="SLR1885 PROTEIN"/>
    <property type="match status" value="1"/>
</dbReference>
<dbReference type="SUPFAM" id="SSF109604">
    <property type="entry name" value="HD-domain/PDEase-like"/>
    <property type="match status" value="1"/>
</dbReference>
<dbReference type="InterPro" id="IPR051094">
    <property type="entry name" value="Diverse_Catalytic_Enzymes"/>
</dbReference>
<dbReference type="GO" id="GO:0046872">
    <property type="term" value="F:metal ion binding"/>
    <property type="evidence" value="ECO:0007669"/>
    <property type="project" value="UniProtKB-KW"/>
</dbReference>
<dbReference type="RefSeq" id="WP_284679531.1">
    <property type="nucleotide sequence ID" value="NZ_CP060096.1"/>
</dbReference>
<dbReference type="Proteomes" id="UP000671913">
    <property type="component" value="Chromosome"/>
</dbReference>
<keyword evidence="3" id="KW-0547">Nucleotide-binding</keyword>
<gene>
    <name evidence="8" type="primary">yqeK</name>
    <name evidence="8" type="ORF">ACETAC_08135</name>
</gene>
<organism evidence="8 9">
    <name type="scientific">Aceticella autotrophica</name>
    <dbReference type="NCBI Taxonomy" id="2755338"/>
    <lineage>
        <taxon>Bacteria</taxon>
        <taxon>Bacillati</taxon>
        <taxon>Bacillota</taxon>
        <taxon>Clostridia</taxon>
        <taxon>Thermoanaerobacterales</taxon>
        <taxon>Thermoanaerobacteraceae</taxon>
        <taxon>Aceticella</taxon>
    </lineage>
</organism>
<evidence type="ECO:0000256" key="1">
    <source>
        <dbReference type="ARBA" id="ARBA00012506"/>
    </source>
</evidence>
<keyword evidence="9" id="KW-1185">Reference proteome</keyword>
<evidence type="ECO:0000256" key="3">
    <source>
        <dbReference type="ARBA" id="ARBA00022741"/>
    </source>
</evidence>
<evidence type="ECO:0000256" key="5">
    <source>
        <dbReference type="ARBA" id="ARBA00023004"/>
    </source>
</evidence>
<comment type="catalytic activity">
    <reaction evidence="6">
        <text>P(1),P(4)-bis(5'-adenosyl) tetraphosphate + H2O = 2 ADP + 2 H(+)</text>
        <dbReference type="Rhea" id="RHEA:24252"/>
        <dbReference type="ChEBI" id="CHEBI:15377"/>
        <dbReference type="ChEBI" id="CHEBI:15378"/>
        <dbReference type="ChEBI" id="CHEBI:58141"/>
        <dbReference type="ChEBI" id="CHEBI:456216"/>
        <dbReference type="EC" id="3.6.1.41"/>
    </reaction>
</comment>
<protein>
    <recommendedName>
        <fullName evidence="1">bis(5'-nucleosyl)-tetraphosphatase (symmetrical)</fullName>
        <ecNumber evidence="1">3.6.1.41</ecNumber>
    </recommendedName>
</protein>
<dbReference type="PROSITE" id="PS51831">
    <property type="entry name" value="HD"/>
    <property type="match status" value="1"/>
</dbReference>
<dbReference type="InterPro" id="IPR006675">
    <property type="entry name" value="HDIG_dom"/>
</dbReference>
<dbReference type="InterPro" id="IPR006674">
    <property type="entry name" value="HD_domain"/>
</dbReference>
<dbReference type="KEGG" id="aaut:ACETAC_08135"/>
<dbReference type="NCBIfam" id="TIGR00277">
    <property type="entry name" value="HDIG"/>
    <property type="match status" value="1"/>
</dbReference>
<dbReference type="InterPro" id="IPR003607">
    <property type="entry name" value="HD/PDEase_dom"/>
</dbReference>
<accession>A0A975AUT7</accession>
<name>A0A975AUT7_9THEO</name>
<dbReference type="CDD" id="cd00077">
    <property type="entry name" value="HDc"/>
    <property type="match status" value="1"/>
</dbReference>
<evidence type="ECO:0000259" key="7">
    <source>
        <dbReference type="PROSITE" id="PS51831"/>
    </source>
</evidence>
<evidence type="ECO:0000256" key="4">
    <source>
        <dbReference type="ARBA" id="ARBA00022801"/>
    </source>
</evidence>
<dbReference type="GO" id="GO:0000166">
    <property type="term" value="F:nucleotide binding"/>
    <property type="evidence" value="ECO:0007669"/>
    <property type="project" value="UniProtKB-KW"/>
</dbReference>